<evidence type="ECO:0000313" key="2">
    <source>
        <dbReference type="Proteomes" id="UP001236014"/>
    </source>
</evidence>
<dbReference type="Proteomes" id="UP001236014">
    <property type="component" value="Chromosome"/>
</dbReference>
<proteinExistence type="predicted"/>
<name>A0A9Y2IKK3_9PSEU</name>
<accession>A0A9Y2IKK3</accession>
<dbReference type="KEGG" id="acab:QRX50_14180"/>
<keyword evidence="2" id="KW-1185">Reference proteome</keyword>
<reference evidence="1 2" key="1">
    <citation type="submission" date="2023-06" db="EMBL/GenBank/DDBJ databases">
        <authorList>
            <person name="Oyuntsetseg B."/>
            <person name="Kim S.B."/>
        </authorList>
    </citation>
    <scope>NUCLEOTIDE SEQUENCE [LARGE SCALE GENOMIC DNA]</scope>
    <source>
        <strain evidence="1 2">2-15</strain>
    </source>
</reference>
<dbReference type="AlphaFoldDB" id="A0A9Y2IKK3"/>
<sequence length="70" mass="7047">MDLCVPCGTPGRGALPWSSASRSITSTSSAWSLRTRAVTKPAMLAPSTTARFLSTGVTFGGSGVLSSANA</sequence>
<protein>
    <submittedName>
        <fullName evidence="1">Uncharacterized protein</fullName>
    </submittedName>
</protein>
<dbReference type="RefSeq" id="WP_285972399.1">
    <property type="nucleotide sequence ID" value="NZ_CP127294.1"/>
</dbReference>
<evidence type="ECO:0000313" key="1">
    <source>
        <dbReference type="EMBL" id="WIX81817.1"/>
    </source>
</evidence>
<gene>
    <name evidence="1" type="ORF">QRX50_14180</name>
</gene>
<organism evidence="1 2">
    <name type="scientific">Amycolatopsis carbonis</name>
    <dbReference type="NCBI Taxonomy" id="715471"/>
    <lineage>
        <taxon>Bacteria</taxon>
        <taxon>Bacillati</taxon>
        <taxon>Actinomycetota</taxon>
        <taxon>Actinomycetes</taxon>
        <taxon>Pseudonocardiales</taxon>
        <taxon>Pseudonocardiaceae</taxon>
        <taxon>Amycolatopsis</taxon>
    </lineage>
</organism>
<dbReference type="EMBL" id="CP127294">
    <property type="protein sequence ID" value="WIX81817.1"/>
    <property type="molecule type" value="Genomic_DNA"/>
</dbReference>